<dbReference type="GO" id="GO:0005634">
    <property type="term" value="C:nucleus"/>
    <property type="evidence" value="ECO:0007669"/>
    <property type="project" value="UniProtKB-SubCell"/>
</dbReference>
<dbReference type="InterPro" id="IPR017266">
    <property type="entry name" value="DOC_1/2"/>
</dbReference>
<evidence type="ECO:0000313" key="6">
    <source>
        <dbReference type="Proteomes" id="UP000015103"/>
    </source>
</evidence>
<dbReference type="STRING" id="13249.T1H9I0"/>
<dbReference type="PANTHER" id="PTHR22607">
    <property type="entry name" value="DELETED IN ORAL CANCER 1/CDK2-ASSOCIATED PROTEIN 1"/>
    <property type="match status" value="1"/>
</dbReference>
<keyword evidence="4" id="KW-0539">Nucleus</keyword>
<dbReference type="OMA" id="IKPTYVN"/>
<dbReference type="HOGENOM" id="CLU_2674073_0_0_1"/>
<reference evidence="5" key="1">
    <citation type="submission" date="2015-05" db="UniProtKB">
        <authorList>
            <consortium name="EnsemblMetazoa"/>
        </authorList>
    </citation>
    <scope>IDENTIFICATION</scope>
</reference>
<keyword evidence="6" id="KW-1185">Reference proteome</keyword>
<dbReference type="Gene3D" id="6.10.140.1300">
    <property type="match status" value="1"/>
</dbReference>
<evidence type="ECO:0000256" key="4">
    <source>
        <dbReference type="ARBA" id="ARBA00023242"/>
    </source>
</evidence>
<dbReference type="InParanoid" id="T1H9I0"/>
<accession>T1H9I0</accession>
<dbReference type="GO" id="GO:0005737">
    <property type="term" value="C:cytoplasm"/>
    <property type="evidence" value="ECO:0007669"/>
    <property type="project" value="TreeGrafter"/>
</dbReference>
<dbReference type="EMBL" id="ACPB03022630">
    <property type="status" value="NOT_ANNOTATED_CDS"/>
    <property type="molecule type" value="Genomic_DNA"/>
</dbReference>
<name>T1H9I0_RHOPR</name>
<dbReference type="VEuPathDB" id="VectorBase:RPRC000683"/>
<sequence>MEEECSNLDNSVGGLAELNGSPASLRPQFAPGQSKYAQLLAVIEEMGKDIRPTYAGSKSSAERLKRGIVHARILVRECLMETEKSARQ</sequence>
<dbReference type="PANTHER" id="PTHR22607:SF3">
    <property type="entry name" value="CDK2-ASSOCIATED PROTEIN 1, ISOFORM B"/>
    <property type="match status" value="1"/>
</dbReference>
<dbReference type="eggNOG" id="KOG4713">
    <property type="taxonomic scope" value="Eukaryota"/>
</dbReference>
<dbReference type="AlphaFoldDB" id="T1H9I0"/>
<evidence type="ECO:0000313" key="5">
    <source>
        <dbReference type="EnsemblMetazoa" id="RPRC000683-PA"/>
    </source>
</evidence>
<evidence type="ECO:0000256" key="2">
    <source>
        <dbReference type="ARBA" id="ARBA00008485"/>
    </source>
</evidence>
<evidence type="ECO:0008006" key="7">
    <source>
        <dbReference type="Google" id="ProtNLM"/>
    </source>
</evidence>
<evidence type="ECO:0000256" key="1">
    <source>
        <dbReference type="ARBA" id="ARBA00004123"/>
    </source>
</evidence>
<keyword evidence="3" id="KW-0597">Phosphoprotein</keyword>
<evidence type="ECO:0000256" key="3">
    <source>
        <dbReference type="ARBA" id="ARBA00022553"/>
    </source>
</evidence>
<organism evidence="5 6">
    <name type="scientific">Rhodnius prolixus</name>
    <name type="common">Triatomid bug</name>
    <dbReference type="NCBI Taxonomy" id="13249"/>
    <lineage>
        <taxon>Eukaryota</taxon>
        <taxon>Metazoa</taxon>
        <taxon>Ecdysozoa</taxon>
        <taxon>Arthropoda</taxon>
        <taxon>Hexapoda</taxon>
        <taxon>Insecta</taxon>
        <taxon>Pterygota</taxon>
        <taxon>Neoptera</taxon>
        <taxon>Paraneoptera</taxon>
        <taxon>Hemiptera</taxon>
        <taxon>Heteroptera</taxon>
        <taxon>Panheteroptera</taxon>
        <taxon>Cimicomorpha</taxon>
        <taxon>Reduviidae</taxon>
        <taxon>Triatominae</taxon>
        <taxon>Rhodnius</taxon>
    </lineage>
</organism>
<dbReference type="Proteomes" id="UP000015103">
    <property type="component" value="Unassembled WGS sequence"/>
</dbReference>
<proteinExistence type="inferred from homology"/>
<comment type="subcellular location">
    <subcellularLocation>
        <location evidence="1">Nucleus</location>
    </subcellularLocation>
</comment>
<dbReference type="EnsemblMetazoa" id="RPRC000683-RA">
    <property type="protein sequence ID" value="RPRC000683-PA"/>
    <property type="gene ID" value="RPRC000683"/>
</dbReference>
<protein>
    <recommendedName>
        <fullName evidence="7">Cyclin-dependent kinase 2-associated protein</fullName>
    </recommendedName>
</protein>
<dbReference type="Pfam" id="PF09806">
    <property type="entry name" value="CDK2AP"/>
    <property type="match status" value="1"/>
</dbReference>
<comment type="similarity">
    <text evidence="2">Belongs to the CDK2AP family.</text>
</comment>